<dbReference type="EMBL" id="BARW01006961">
    <property type="protein sequence ID" value="GAI83055.1"/>
    <property type="molecule type" value="Genomic_DNA"/>
</dbReference>
<proteinExistence type="predicted"/>
<sequence>MKLHCIASWLGFKFADLKIKNMTQLVPEEVAALTSKPSGDGT</sequence>
<dbReference type="AlphaFoldDB" id="X1T675"/>
<comment type="caution">
    <text evidence="1">The sequence shown here is derived from an EMBL/GenBank/DDBJ whole genome shotgun (WGS) entry which is preliminary data.</text>
</comment>
<name>X1T675_9ZZZZ</name>
<feature type="non-terminal residue" evidence="1">
    <location>
        <position position="42"/>
    </location>
</feature>
<evidence type="ECO:0000313" key="1">
    <source>
        <dbReference type="EMBL" id="GAI83055.1"/>
    </source>
</evidence>
<protein>
    <submittedName>
        <fullName evidence="1">Uncharacterized protein</fullName>
    </submittedName>
</protein>
<gene>
    <name evidence="1" type="ORF">S12H4_14595</name>
</gene>
<reference evidence="1" key="1">
    <citation type="journal article" date="2014" name="Front. Microbiol.">
        <title>High frequency of phylogenetically diverse reductive dehalogenase-homologous genes in deep subseafloor sedimentary metagenomes.</title>
        <authorList>
            <person name="Kawai M."/>
            <person name="Futagami T."/>
            <person name="Toyoda A."/>
            <person name="Takaki Y."/>
            <person name="Nishi S."/>
            <person name="Hori S."/>
            <person name="Arai W."/>
            <person name="Tsubouchi T."/>
            <person name="Morono Y."/>
            <person name="Uchiyama I."/>
            <person name="Ito T."/>
            <person name="Fujiyama A."/>
            <person name="Inagaki F."/>
            <person name="Takami H."/>
        </authorList>
    </citation>
    <scope>NUCLEOTIDE SEQUENCE</scope>
    <source>
        <strain evidence="1">Expedition CK06-06</strain>
    </source>
</reference>
<accession>X1T675</accession>
<organism evidence="1">
    <name type="scientific">marine sediment metagenome</name>
    <dbReference type="NCBI Taxonomy" id="412755"/>
    <lineage>
        <taxon>unclassified sequences</taxon>
        <taxon>metagenomes</taxon>
        <taxon>ecological metagenomes</taxon>
    </lineage>
</organism>